<evidence type="ECO:0000256" key="1">
    <source>
        <dbReference type="ARBA" id="ARBA00023125"/>
    </source>
</evidence>
<evidence type="ECO:0000259" key="2">
    <source>
        <dbReference type="PROSITE" id="PS50937"/>
    </source>
</evidence>
<dbReference type="KEGG" id="pmaw:MACH26_27210"/>
<reference evidence="3" key="1">
    <citation type="submission" date="2023-01" db="EMBL/GenBank/DDBJ databases">
        <title>Complete genome sequence of Planctobacterium marinum strain Dej080120_11.</title>
        <authorList>
            <person name="Ueki S."/>
            <person name="Maruyama F."/>
        </authorList>
    </citation>
    <scope>NUCLEOTIDE SEQUENCE</scope>
    <source>
        <strain evidence="3">Dej080120_11</strain>
    </source>
</reference>
<dbReference type="AlphaFoldDB" id="A0AA48I765"/>
<dbReference type="RefSeq" id="WP_338293183.1">
    <property type="nucleotide sequence ID" value="NZ_AP027272.1"/>
</dbReference>
<dbReference type="EMBL" id="AP027272">
    <property type="protein sequence ID" value="BDX07200.1"/>
    <property type="molecule type" value="Genomic_DNA"/>
</dbReference>
<dbReference type="SUPFAM" id="SSF46955">
    <property type="entry name" value="Putative DNA-binding domain"/>
    <property type="match status" value="1"/>
</dbReference>
<accession>A0AA48I765</accession>
<protein>
    <submittedName>
        <fullName evidence="3">MerR family transcriptional regulator</fullName>
    </submittedName>
</protein>
<dbReference type="Gene3D" id="1.10.1660.10">
    <property type="match status" value="1"/>
</dbReference>
<dbReference type="GO" id="GO:0003700">
    <property type="term" value="F:DNA-binding transcription factor activity"/>
    <property type="evidence" value="ECO:0007669"/>
    <property type="project" value="InterPro"/>
</dbReference>
<keyword evidence="4" id="KW-1185">Reference proteome</keyword>
<dbReference type="GO" id="GO:0003677">
    <property type="term" value="F:DNA binding"/>
    <property type="evidence" value="ECO:0007669"/>
    <property type="project" value="UniProtKB-KW"/>
</dbReference>
<dbReference type="PANTHER" id="PTHR30204">
    <property type="entry name" value="REDOX-CYCLING DRUG-SENSING TRANSCRIPTIONAL ACTIVATOR SOXR"/>
    <property type="match status" value="1"/>
</dbReference>
<name>A0AA48I765_9ALTE</name>
<dbReference type="Pfam" id="PF13411">
    <property type="entry name" value="MerR_1"/>
    <property type="match status" value="1"/>
</dbReference>
<proteinExistence type="predicted"/>
<dbReference type="InterPro" id="IPR009061">
    <property type="entry name" value="DNA-bd_dom_put_sf"/>
</dbReference>
<sequence>MYSIGKLAKQFGLSRGTLLHYDKLGLLSPSGRSAAGYRLYSEGDRARLKQICDYRDAGIGLDKIKTLLLSHGDSATLLQSHFHFLAEQITQLKQQQQRVLNLLQAPQMMAPDYIMSKQQWVAILRESGMTDDDMWLWHQAFERAQPEGHTRFLRSLGIEEDEIKHIKSRSS</sequence>
<dbReference type="InterPro" id="IPR000551">
    <property type="entry name" value="MerR-type_HTH_dom"/>
</dbReference>
<feature type="domain" description="HTH merR-type" evidence="2">
    <location>
        <begin position="1"/>
        <end position="70"/>
    </location>
</feature>
<evidence type="ECO:0000313" key="4">
    <source>
        <dbReference type="Proteomes" id="UP001333710"/>
    </source>
</evidence>
<dbReference type="PROSITE" id="PS50937">
    <property type="entry name" value="HTH_MERR_2"/>
    <property type="match status" value="1"/>
</dbReference>
<organism evidence="3 4">
    <name type="scientific">Planctobacterium marinum</name>
    <dbReference type="NCBI Taxonomy" id="1631968"/>
    <lineage>
        <taxon>Bacteria</taxon>
        <taxon>Pseudomonadati</taxon>
        <taxon>Pseudomonadota</taxon>
        <taxon>Gammaproteobacteria</taxon>
        <taxon>Alteromonadales</taxon>
        <taxon>Alteromonadaceae</taxon>
        <taxon>Planctobacterium</taxon>
    </lineage>
</organism>
<dbReference type="PANTHER" id="PTHR30204:SF90">
    <property type="entry name" value="HTH-TYPE TRANSCRIPTIONAL ACTIVATOR MTA"/>
    <property type="match status" value="1"/>
</dbReference>
<dbReference type="SMART" id="SM00422">
    <property type="entry name" value="HTH_MERR"/>
    <property type="match status" value="1"/>
</dbReference>
<keyword evidence="1" id="KW-0238">DNA-binding</keyword>
<evidence type="ECO:0000313" key="3">
    <source>
        <dbReference type="EMBL" id="BDX07200.1"/>
    </source>
</evidence>
<gene>
    <name evidence="3" type="ORF">MACH26_27210</name>
</gene>
<dbReference type="Proteomes" id="UP001333710">
    <property type="component" value="Chromosome"/>
</dbReference>
<dbReference type="InterPro" id="IPR047057">
    <property type="entry name" value="MerR_fam"/>
</dbReference>